<keyword evidence="3" id="KW-1185">Reference proteome</keyword>
<dbReference type="OrthoDB" id="9811330at2"/>
<dbReference type="RefSeq" id="WP_107815997.1">
    <property type="nucleotide sequence ID" value="NZ_QAOH01000004.1"/>
</dbReference>
<accession>A0A2T5HSU2</accession>
<dbReference type="Proteomes" id="UP000244077">
    <property type="component" value="Unassembled WGS sequence"/>
</dbReference>
<organism evidence="2 3">
    <name type="scientific">Celeribacter persicus</name>
    <dbReference type="NCBI Taxonomy" id="1651082"/>
    <lineage>
        <taxon>Bacteria</taxon>
        <taxon>Pseudomonadati</taxon>
        <taxon>Pseudomonadota</taxon>
        <taxon>Alphaproteobacteria</taxon>
        <taxon>Rhodobacterales</taxon>
        <taxon>Roseobacteraceae</taxon>
        <taxon>Celeribacter</taxon>
    </lineage>
</organism>
<reference evidence="2 3" key="1">
    <citation type="submission" date="2018-04" db="EMBL/GenBank/DDBJ databases">
        <title>Genomic Encyclopedia of Archaeal and Bacterial Type Strains, Phase II (KMG-II): from individual species to whole genera.</title>
        <authorList>
            <person name="Goeker M."/>
        </authorList>
    </citation>
    <scope>NUCLEOTIDE SEQUENCE [LARGE SCALE GENOMIC DNA]</scope>
    <source>
        <strain evidence="2 3">DSM 100434</strain>
    </source>
</reference>
<evidence type="ECO:0000259" key="1">
    <source>
        <dbReference type="Pfam" id="PF10074"/>
    </source>
</evidence>
<protein>
    <submittedName>
        <fullName evidence="2">Uncharacterized protein DUF2285</fullName>
    </submittedName>
</protein>
<sequence>MSSMIEPFEDDAPDVEELTAYDRTHIKLYMRLLDAAADGAEWTEAVEVLFGIDPRLEPARARRVHDSHLARARWMTRTGYRHLLWQSAPRH</sequence>
<gene>
    <name evidence="2" type="ORF">C8N42_104308</name>
</gene>
<dbReference type="AlphaFoldDB" id="A0A2T5HSU2"/>
<evidence type="ECO:0000313" key="2">
    <source>
        <dbReference type="EMBL" id="PTQ74663.1"/>
    </source>
</evidence>
<comment type="caution">
    <text evidence="2">The sequence shown here is derived from an EMBL/GenBank/DDBJ whole genome shotgun (WGS) entry which is preliminary data.</text>
</comment>
<dbReference type="InterPro" id="IPR018754">
    <property type="entry name" value="RovC-like_DNA-bd"/>
</dbReference>
<dbReference type="Pfam" id="PF10074">
    <property type="entry name" value="RovC_DNA-bd"/>
    <property type="match status" value="1"/>
</dbReference>
<dbReference type="EMBL" id="QAOH01000004">
    <property type="protein sequence ID" value="PTQ74663.1"/>
    <property type="molecule type" value="Genomic_DNA"/>
</dbReference>
<name>A0A2T5HSU2_9RHOB</name>
<proteinExistence type="predicted"/>
<feature type="domain" description="T6SS Transcription factor RovC-like DNA binding" evidence="1">
    <location>
        <begin position="13"/>
        <end position="84"/>
    </location>
</feature>
<evidence type="ECO:0000313" key="3">
    <source>
        <dbReference type="Proteomes" id="UP000244077"/>
    </source>
</evidence>